<dbReference type="SUPFAM" id="SSF52540">
    <property type="entry name" value="P-loop containing nucleoside triphosphate hydrolases"/>
    <property type="match status" value="1"/>
</dbReference>
<evidence type="ECO:0000313" key="13">
    <source>
        <dbReference type="EMBL" id="ERJ12902.1"/>
    </source>
</evidence>
<feature type="domain" description="ABC transporter" evidence="11">
    <location>
        <begin position="337"/>
        <end position="572"/>
    </location>
</feature>
<dbReference type="FunFam" id="3.40.50.300:FF:000221">
    <property type="entry name" value="Multidrug ABC transporter ATP-binding protein"/>
    <property type="match status" value="1"/>
</dbReference>
<dbReference type="PROSITE" id="PS50929">
    <property type="entry name" value="ABC_TM1F"/>
    <property type="match status" value="1"/>
</dbReference>
<keyword evidence="7 13" id="KW-0067">ATP-binding</keyword>
<evidence type="ECO:0000256" key="5">
    <source>
        <dbReference type="ARBA" id="ARBA00022692"/>
    </source>
</evidence>
<evidence type="ECO:0000256" key="8">
    <source>
        <dbReference type="ARBA" id="ARBA00022989"/>
    </source>
</evidence>
<dbReference type="PANTHER" id="PTHR43394">
    <property type="entry name" value="ATP-DEPENDENT PERMEASE MDL1, MITOCHONDRIAL"/>
    <property type="match status" value="1"/>
</dbReference>
<dbReference type="InterPro" id="IPR011527">
    <property type="entry name" value="ABC1_TM_dom"/>
</dbReference>
<comment type="caution">
    <text evidence="13">The sequence shown here is derived from an EMBL/GenBank/DDBJ whole genome shotgun (WGS) entry which is preliminary data.</text>
</comment>
<dbReference type="STRING" id="1033810.HLPCO_001242"/>
<dbReference type="InterPro" id="IPR039421">
    <property type="entry name" value="Type_1_exporter"/>
</dbReference>
<dbReference type="Pfam" id="PF00664">
    <property type="entry name" value="ABC_membrane"/>
    <property type="match status" value="1"/>
</dbReference>
<feature type="transmembrane region" description="Helical" evidence="10">
    <location>
        <begin position="139"/>
        <end position="157"/>
    </location>
</feature>
<evidence type="ECO:0000256" key="10">
    <source>
        <dbReference type="SAM" id="Phobius"/>
    </source>
</evidence>
<dbReference type="InterPro" id="IPR003439">
    <property type="entry name" value="ABC_transporter-like_ATP-bd"/>
</dbReference>
<comment type="similarity">
    <text evidence="2">Belongs to the ABC transporter superfamily.</text>
</comment>
<dbReference type="PANTHER" id="PTHR43394:SF1">
    <property type="entry name" value="ATP-BINDING CASSETTE SUB-FAMILY B MEMBER 10, MITOCHONDRIAL"/>
    <property type="match status" value="1"/>
</dbReference>
<feature type="transmembrane region" description="Helical" evidence="10">
    <location>
        <begin position="281"/>
        <end position="302"/>
    </location>
</feature>
<dbReference type="Proteomes" id="UP000005707">
    <property type="component" value="Unassembled WGS sequence"/>
</dbReference>
<evidence type="ECO:0000256" key="7">
    <source>
        <dbReference type="ARBA" id="ARBA00022840"/>
    </source>
</evidence>
<feature type="transmembrane region" description="Helical" evidence="10">
    <location>
        <begin position="20"/>
        <end position="41"/>
    </location>
</feature>
<dbReference type="RefSeq" id="WP_008825685.1">
    <property type="nucleotide sequence ID" value="NZ_AFNU02000003.1"/>
</dbReference>
<feature type="domain" description="ABC transmembrane type-1" evidence="12">
    <location>
        <begin position="20"/>
        <end position="304"/>
    </location>
</feature>
<comment type="subcellular location">
    <subcellularLocation>
        <location evidence="1">Cell membrane</location>
        <topology evidence="1">Multi-pass membrane protein</topology>
    </subcellularLocation>
</comment>
<gene>
    <name evidence="13" type="primary">yheI</name>
    <name evidence="13" type="ORF">HLPCO_001242</name>
</gene>
<evidence type="ECO:0000256" key="2">
    <source>
        <dbReference type="ARBA" id="ARBA00005417"/>
    </source>
</evidence>
<reference evidence="13 14" key="2">
    <citation type="journal article" date="2013" name="PLoS ONE">
        <title>INDIGO - INtegrated Data Warehouse of MIcrobial GenOmes with Examples from the Red Sea Extremophiles.</title>
        <authorList>
            <person name="Alam I."/>
            <person name="Antunes A."/>
            <person name="Kamau A.A."/>
            <person name="Ba Alawi W."/>
            <person name="Kalkatawi M."/>
            <person name="Stingl U."/>
            <person name="Bajic V.B."/>
        </authorList>
    </citation>
    <scope>NUCLEOTIDE SEQUENCE [LARGE SCALE GENOMIC DNA]</scope>
    <source>
        <strain evidence="13 14">SSD-17B</strain>
    </source>
</reference>
<dbReference type="CDD" id="cd18541">
    <property type="entry name" value="ABC_6TM_TmrB_like"/>
    <property type="match status" value="1"/>
</dbReference>
<dbReference type="eggNOG" id="COG1132">
    <property type="taxonomic scope" value="Bacteria"/>
</dbReference>
<dbReference type="Gene3D" id="1.20.1560.10">
    <property type="entry name" value="ABC transporter type 1, transmembrane domain"/>
    <property type="match status" value="1"/>
</dbReference>
<dbReference type="InterPro" id="IPR017871">
    <property type="entry name" value="ABC_transporter-like_CS"/>
</dbReference>
<keyword evidence="14" id="KW-1185">Reference proteome</keyword>
<dbReference type="OrthoDB" id="9806127at2"/>
<dbReference type="EMBL" id="AFNU02000003">
    <property type="protein sequence ID" value="ERJ12902.1"/>
    <property type="molecule type" value="Genomic_DNA"/>
</dbReference>
<evidence type="ECO:0000256" key="4">
    <source>
        <dbReference type="ARBA" id="ARBA00022475"/>
    </source>
</evidence>
<protein>
    <submittedName>
        <fullName evidence="13">Multidrug resistance ABC transporter ATP-binding-permease protein YheI</fullName>
    </submittedName>
</protein>
<proteinExistence type="inferred from homology"/>
<dbReference type="Gene3D" id="3.40.50.300">
    <property type="entry name" value="P-loop containing nucleotide triphosphate hydrolases"/>
    <property type="match status" value="1"/>
</dbReference>
<evidence type="ECO:0000256" key="1">
    <source>
        <dbReference type="ARBA" id="ARBA00004651"/>
    </source>
</evidence>
<keyword evidence="3" id="KW-0813">Transport</keyword>
<dbReference type="Pfam" id="PF00005">
    <property type="entry name" value="ABC_tran"/>
    <property type="match status" value="1"/>
</dbReference>
<evidence type="ECO:0000256" key="3">
    <source>
        <dbReference type="ARBA" id="ARBA00022448"/>
    </source>
</evidence>
<keyword evidence="5 10" id="KW-0812">Transmembrane</keyword>
<name>F7Q1H7_9MOLU</name>
<accession>F7Q1H7</accession>
<dbReference type="InterPro" id="IPR003593">
    <property type="entry name" value="AAA+_ATPase"/>
</dbReference>
<evidence type="ECO:0000313" key="14">
    <source>
        <dbReference type="Proteomes" id="UP000005707"/>
    </source>
</evidence>
<dbReference type="GO" id="GO:0005886">
    <property type="term" value="C:plasma membrane"/>
    <property type="evidence" value="ECO:0007669"/>
    <property type="project" value="UniProtKB-SubCell"/>
</dbReference>
<dbReference type="AlphaFoldDB" id="F7Q1H7"/>
<dbReference type="InterPro" id="IPR027417">
    <property type="entry name" value="P-loop_NTPase"/>
</dbReference>
<reference evidence="13 14" key="1">
    <citation type="journal article" date="2011" name="J. Bacteriol.">
        <title>Genome sequence of Haloplasma contractile, an unusual contractile bacterium from a deep-sea anoxic brine lake.</title>
        <authorList>
            <person name="Antunes A."/>
            <person name="Alam I."/>
            <person name="El Dorry H."/>
            <person name="Siam R."/>
            <person name="Robertson A."/>
            <person name="Bajic V.B."/>
            <person name="Stingl U."/>
        </authorList>
    </citation>
    <scope>NUCLEOTIDE SEQUENCE [LARGE SCALE GENOMIC DNA]</scope>
    <source>
        <strain evidence="13 14">SSD-17B</strain>
    </source>
</reference>
<feature type="transmembrane region" description="Helical" evidence="10">
    <location>
        <begin position="244"/>
        <end position="269"/>
    </location>
</feature>
<dbReference type="InParanoid" id="F7Q1H7"/>
<keyword evidence="9 10" id="KW-0472">Membrane</keyword>
<evidence type="ECO:0000259" key="12">
    <source>
        <dbReference type="PROSITE" id="PS50929"/>
    </source>
</evidence>
<keyword evidence="6" id="KW-0547">Nucleotide-binding</keyword>
<evidence type="ECO:0000256" key="6">
    <source>
        <dbReference type="ARBA" id="ARBA00022741"/>
    </source>
</evidence>
<keyword evidence="4" id="KW-1003">Cell membrane</keyword>
<dbReference type="GO" id="GO:0016887">
    <property type="term" value="F:ATP hydrolysis activity"/>
    <property type="evidence" value="ECO:0007669"/>
    <property type="project" value="InterPro"/>
</dbReference>
<dbReference type="InterPro" id="IPR036640">
    <property type="entry name" value="ABC1_TM_sf"/>
</dbReference>
<dbReference type="SMART" id="SM00382">
    <property type="entry name" value="AAA"/>
    <property type="match status" value="1"/>
</dbReference>
<evidence type="ECO:0000259" key="11">
    <source>
        <dbReference type="PROSITE" id="PS50893"/>
    </source>
</evidence>
<dbReference type="SUPFAM" id="SSF90123">
    <property type="entry name" value="ABC transporter transmembrane region"/>
    <property type="match status" value="1"/>
</dbReference>
<sequence>MFEVYKSLGWFFKQEWKKYLVMLLLLIALSFMSIIPARLLGEAIDTIVAGELSKRLLIGFVLLFVLVPLVRYVFDFCYHYLINSQGQKLSYQLRKRYLNKLFEMDSKLYEEYTKGDLIARVTNDLQALTVAATSLLQEIVYNTSLLTFTIGTMILSINLKLTLVSVTIMPISFFILTKILRRMRRYYRTHRKIYSNMTEKVLESVEGVKVVRAYVQEENDRKQLEEAIHEDINSWRKIVKFETIFGPLFDFVYSISYFLAFAYGTYLVIFQEITVGQLITFTMYLGMLYGPIISLSNIFNGINNAIISNERFSEILSKETDVKDTSDSKPIINFNEIEFKDVSFKYPFDKHQVINHINFTINKGEKIGIVGPTGSGKSTLIRQLLREFNVKEGQILIDGLPIEQYQVLHVRNLVGYVPQSHILFRRTVDENILIGKQEAEPNEVETAIRIADFKKDVAYLTDGLNTLVGESGATLSGGQKQRLSIARALIKDPEILILDDSLSAVDADTEKTIINHLKEYRNKKTTIIVAHRFSAIKDADKILVLVDGKIIERGTHEELIALDGWYKEQYIKQTVLGEED</sequence>
<feature type="transmembrane region" description="Helical" evidence="10">
    <location>
        <begin position="163"/>
        <end position="181"/>
    </location>
</feature>
<keyword evidence="8 10" id="KW-1133">Transmembrane helix</keyword>
<dbReference type="GO" id="GO:0005524">
    <property type="term" value="F:ATP binding"/>
    <property type="evidence" value="ECO:0007669"/>
    <property type="project" value="UniProtKB-KW"/>
</dbReference>
<evidence type="ECO:0000256" key="9">
    <source>
        <dbReference type="ARBA" id="ARBA00023136"/>
    </source>
</evidence>
<dbReference type="GO" id="GO:0015421">
    <property type="term" value="F:ABC-type oligopeptide transporter activity"/>
    <property type="evidence" value="ECO:0007669"/>
    <property type="project" value="TreeGrafter"/>
</dbReference>
<feature type="transmembrane region" description="Helical" evidence="10">
    <location>
        <begin position="56"/>
        <end position="74"/>
    </location>
</feature>
<dbReference type="PROSITE" id="PS50893">
    <property type="entry name" value="ABC_TRANSPORTER_2"/>
    <property type="match status" value="1"/>
</dbReference>
<dbReference type="PROSITE" id="PS00211">
    <property type="entry name" value="ABC_TRANSPORTER_1"/>
    <property type="match status" value="1"/>
</dbReference>
<organism evidence="13 14">
    <name type="scientific">Haloplasma contractile SSD-17B</name>
    <dbReference type="NCBI Taxonomy" id="1033810"/>
    <lineage>
        <taxon>Bacteria</taxon>
        <taxon>Bacillati</taxon>
        <taxon>Mycoplasmatota</taxon>
        <taxon>Mollicutes</taxon>
        <taxon>Haloplasmatales</taxon>
        <taxon>Haloplasmataceae</taxon>
        <taxon>Haloplasma</taxon>
    </lineage>
</organism>